<dbReference type="Pfam" id="PF13621">
    <property type="entry name" value="Cupin_8"/>
    <property type="match status" value="1"/>
</dbReference>
<dbReference type="InterPro" id="IPR041667">
    <property type="entry name" value="Cupin_8"/>
</dbReference>
<dbReference type="InterPro" id="IPR014710">
    <property type="entry name" value="RmlC-like_jellyroll"/>
</dbReference>
<gene>
    <name evidence="2" type="ORF">J5O05_00975</name>
</gene>
<evidence type="ECO:0000259" key="1">
    <source>
        <dbReference type="PROSITE" id="PS51184"/>
    </source>
</evidence>
<organism evidence="2 3">
    <name type="scientific">Pseudoalteromonas xiamenensis</name>
    <dbReference type="NCBI Taxonomy" id="882626"/>
    <lineage>
        <taxon>Bacteria</taxon>
        <taxon>Pseudomonadati</taxon>
        <taxon>Pseudomonadota</taxon>
        <taxon>Gammaproteobacteria</taxon>
        <taxon>Alteromonadales</taxon>
        <taxon>Pseudoalteromonadaceae</taxon>
        <taxon>Pseudoalteromonas</taxon>
    </lineage>
</organism>
<proteinExistence type="predicted"/>
<dbReference type="EMBL" id="CP072133">
    <property type="protein sequence ID" value="QTH71583.1"/>
    <property type="molecule type" value="Genomic_DNA"/>
</dbReference>
<dbReference type="InterPro" id="IPR003347">
    <property type="entry name" value="JmjC_dom"/>
</dbReference>
<dbReference type="KEGG" id="pxi:J5O05_00975"/>
<dbReference type="AlphaFoldDB" id="A0A975DGY1"/>
<dbReference type="RefSeq" id="WP_208843209.1">
    <property type="nucleotide sequence ID" value="NZ_CP072133.1"/>
</dbReference>
<evidence type="ECO:0000313" key="3">
    <source>
        <dbReference type="Proteomes" id="UP000664904"/>
    </source>
</evidence>
<name>A0A975DGY1_9GAMM</name>
<sequence length="338" mass="38405">MGLDISQLQPIPERNDVAFRDLKTLLANQETPIVLRGFVAHWPLVAKAQESALQALRYLEQYSTQEPVTVFNVAPNADGRVFYNESATGFNYRVLNGPFSRLAQQLSTSNNEALGAFYLGSTLFGRWFPEIDTEHSTVLDEISPLKSLWLGQKSKVAIHSDFPLNLACNVIGKRRFVLFPPEQISNLYIGSLDFTPAGRPISMVNLNEPDFDAFPRFAEALKHAQFVDLTPGDCLYIPSMWWHYVEGLEDINAQINYWWRDEKSVIGSPTDALTHALLAIRQLPAHEKAAWKAFFDYYLFSDEFDTNHIPHELLGVFDGSNTQQQLNVKKQLARNLER</sequence>
<dbReference type="PANTHER" id="PTHR12461:SF105">
    <property type="entry name" value="HYPOXIA-INDUCIBLE FACTOR 1-ALPHA INHIBITOR"/>
    <property type="match status" value="1"/>
</dbReference>
<dbReference type="PROSITE" id="PS51184">
    <property type="entry name" value="JMJC"/>
    <property type="match status" value="1"/>
</dbReference>
<dbReference type="Gene3D" id="2.60.120.10">
    <property type="entry name" value="Jelly Rolls"/>
    <property type="match status" value="1"/>
</dbReference>
<feature type="domain" description="JmjC" evidence="1">
    <location>
        <begin position="108"/>
        <end position="274"/>
    </location>
</feature>
<dbReference type="PANTHER" id="PTHR12461">
    <property type="entry name" value="HYPOXIA-INDUCIBLE FACTOR 1 ALPHA INHIBITOR-RELATED"/>
    <property type="match status" value="1"/>
</dbReference>
<protein>
    <submittedName>
        <fullName evidence="2">Cupin-like domain-containing protein</fullName>
    </submittedName>
</protein>
<evidence type="ECO:0000313" key="2">
    <source>
        <dbReference type="EMBL" id="QTH71583.1"/>
    </source>
</evidence>
<reference evidence="2" key="1">
    <citation type="submission" date="2021-03" db="EMBL/GenBank/DDBJ databases">
        <title>Complete Genome of Pseudoalteromonas xiamenensis STKMTI.2, a new potential marine bacterium producing anti-Vibrio compounds.</title>
        <authorList>
            <person name="Handayani D.P."/>
            <person name="Isnansetyo A."/>
            <person name="Istiqomah I."/>
            <person name="Jumina J."/>
        </authorList>
    </citation>
    <scope>NUCLEOTIDE SEQUENCE</scope>
    <source>
        <strain evidence="2">STKMTI.2</strain>
    </source>
</reference>
<dbReference type="SUPFAM" id="SSF51197">
    <property type="entry name" value="Clavaminate synthase-like"/>
    <property type="match status" value="1"/>
</dbReference>
<dbReference type="Proteomes" id="UP000664904">
    <property type="component" value="Chromosome"/>
</dbReference>
<keyword evidence="3" id="KW-1185">Reference proteome</keyword>
<accession>A0A975DGY1</accession>